<evidence type="ECO:0000256" key="2">
    <source>
        <dbReference type="ARBA" id="ARBA00023157"/>
    </source>
</evidence>
<feature type="compositionally biased region" description="Basic and acidic residues" evidence="6">
    <location>
        <begin position="275"/>
        <end position="294"/>
    </location>
</feature>
<dbReference type="PANTHER" id="PTHR24258:SF116">
    <property type="entry name" value="FI16631P1-RELATED"/>
    <property type="match status" value="1"/>
</dbReference>
<dbReference type="Gene3D" id="2.40.10.10">
    <property type="entry name" value="Trypsin-like serine proteases"/>
    <property type="match status" value="2"/>
</dbReference>
<dbReference type="InterPro" id="IPR009003">
    <property type="entry name" value="Peptidase_S1_PA"/>
</dbReference>
<dbReference type="CDD" id="cd00190">
    <property type="entry name" value="Tryp_SPc"/>
    <property type="match status" value="1"/>
</dbReference>
<feature type="compositionally biased region" description="Basic and acidic residues" evidence="6">
    <location>
        <begin position="160"/>
        <end position="258"/>
    </location>
</feature>
<keyword evidence="1" id="KW-0732">Signal</keyword>
<dbReference type="SMART" id="SM00020">
    <property type="entry name" value="Tryp_SPc"/>
    <property type="match status" value="1"/>
</dbReference>
<feature type="region of interest" description="Disordered" evidence="6">
    <location>
        <begin position="128"/>
        <end position="294"/>
    </location>
</feature>
<dbReference type="FunFam" id="2.40.10.10:FF:000028">
    <property type="entry name" value="Serine protease easter"/>
    <property type="match status" value="1"/>
</dbReference>
<dbReference type="InterPro" id="IPR001314">
    <property type="entry name" value="Peptidase_S1A"/>
</dbReference>
<dbReference type="PROSITE" id="PS50240">
    <property type="entry name" value="TRYPSIN_DOM"/>
    <property type="match status" value="1"/>
</dbReference>
<evidence type="ECO:0000256" key="6">
    <source>
        <dbReference type="SAM" id="MobiDB-lite"/>
    </source>
</evidence>
<dbReference type="SUPFAM" id="SSF50494">
    <property type="entry name" value="Trypsin-like serine proteases"/>
    <property type="match status" value="1"/>
</dbReference>
<keyword evidence="3" id="KW-0325">Glycoprotein</keyword>
<evidence type="ECO:0000256" key="5">
    <source>
        <dbReference type="RuleBase" id="RU363034"/>
    </source>
</evidence>
<dbReference type="PANTHER" id="PTHR24258">
    <property type="entry name" value="SERINE PROTEASE-RELATED"/>
    <property type="match status" value="1"/>
</dbReference>
<keyword evidence="2" id="KW-1015">Disulfide bond</keyword>
<dbReference type="AlphaFoldDB" id="A0A0P4WH35"/>
<feature type="domain" description="Peptidase S1" evidence="8">
    <location>
        <begin position="364"/>
        <end position="621"/>
    </location>
</feature>
<evidence type="ECO:0000256" key="3">
    <source>
        <dbReference type="ARBA" id="ARBA00023180"/>
    </source>
</evidence>
<name>A0A0P4WH35_SCYOL</name>
<dbReference type="InterPro" id="IPR001254">
    <property type="entry name" value="Trypsin_dom"/>
</dbReference>
<keyword evidence="5" id="KW-0720">Serine protease</keyword>
<keyword evidence="7" id="KW-1133">Transmembrane helix</keyword>
<accession>A0A0P4WH35</accession>
<dbReference type="EMBL" id="GDRN01089487">
    <property type="protein sequence ID" value="JAI60649.1"/>
    <property type="molecule type" value="Transcribed_RNA"/>
</dbReference>
<dbReference type="InterPro" id="IPR018114">
    <property type="entry name" value="TRYPSIN_HIS"/>
</dbReference>
<dbReference type="InterPro" id="IPR043504">
    <property type="entry name" value="Peptidase_S1_PA_chymotrypsin"/>
</dbReference>
<protein>
    <recommendedName>
        <fullName evidence="8">Peptidase S1 domain-containing protein</fullName>
    </recommendedName>
</protein>
<dbReference type="PROSITE" id="PS00135">
    <property type="entry name" value="TRYPSIN_SER"/>
    <property type="match status" value="1"/>
</dbReference>
<comment type="similarity">
    <text evidence="4">Belongs to the peptidase S1 family. CLIP subfamily.</text>
</comment>
<dbReference type="PRINTS" id="PR00722">
    <property type="entry name" value="CHYMOTRYPSIN"/>
</dbReference>
<reference evidence="9" key="1">
    <citation type="submission" date="2015-09" db="EMBL/GenBank/DDBJ databases">
        <title>Scylla olivacea transcriptome.</title>
        <authorList>
            <person name="Ikhwanuddin M."/>
        </authorList>
    </citation>
    <scope>NUCLEOTIDE SEQUENCE</scope>
</reference>
<evidence type="ECO:0000256" key="7">
    <source>
        <dbReference type="SAM" id="Phobius"/>
    </source>
</evidence>
<feature type="transmembrane region" description="Helical" evidence="7">
    <location>
        <begin position="76"/>
        <end position="98"/>
    </location>
</feature>
<evidence type="ECO:0000256" key="1">
    <source>
        <dbReference type="ARBA" id="ARBA00022729"/>
    </source>
</evidence>
<keyword evidence="5" id="KW-0645">Protease</keyword>
<sequence length="622" mass="69506">MPLIPSFPVIHYLTSYAHTLPVPLQSSSTLPRSPSSFPVTPCCNLRLITCRVSLPEGVHLCSRSRRQGVTPAKMRWPFWCGVVLVTVVVAVMTAGAGASGGDRHPYRFSAPSHYLRARVVRAAASPMEEVEVNGKENGDSTLNEENGEDTLKEKEEEERSDITKKEEEERGNVMLTDEEREKKEEEKGDTTLKEEKEEGKILKEEEKENTTPSKEREEGKTTQKEEERENTKLAEEGETGKATLKEKAKETITLKEEGQTVNTTMKEGETGNTTLKKEKEKENTLKEEKEKEITRKEEGQERLRVNTSLREEEKQKRHFLWVSQDVGKGGKHGQKHDHHAFMRDEDLLPDTHECGKRSRKSYRVMFGEDAPLNAYPWIALLGYKDPAQPDWLCGGTLINDRYVLSAGHCVHPVSTQRSNAGQLVKIRLGEHNLATDPDCPTDFIDAKECAASPEDYNPEDVIVHEGYNLTNMRNDISLIRLDRAVTVSHSIRPVCLPQTGLDVGKFLGSRDAVVAGWGATENVTQSKILQRAPIPYNSNKKCEKVYFMSLAESQLCFGGRGKQDSCYGDSGGPIMQAKAGTGQYTLLGVVSFGKQICGIPGTPAVYTNVAYYREWIVGHLKP</sequence>
<dbReference type="GO" id="GO:0004252">
    <property type="term" value="F:serine-type endopeptidase activity"/>
    <property type="evidence" value="ECO:0007669"/>
    <property type="project" value="InterPro"/>
</dbReference>
<dbReference type="GO" id="GO:0006508">
    <property type="term" value="P:proteolysis"/>
    <property type="evidence" value="ECO:0007669"/>
    <property type="project" value="UniProtKB-KW"/>
</dbReference>
<keyword evidence="7" id="KW-0812">Transmembrane</keyword>
<dbReference type="PROSITE" id="PS00134">
    <property type="entry name" value="TRYPSIN_HIS"/>
    <property type="match status" value="1"/>
</dbReference>
<dbReference type="InterPro" id="IPR033116">
    <property type="entry name" value="TRYPSIN_SER"/>
</dbReference>
<evidence type="ECO:0000256" key="4">
    <source>
        <dbReference type="ARBA" id="ARBA00024195"/>
    </source>
</evidence>
<organism evidence="9">
    <name type="scientific">Scylla olivacea</name>
    <name type="common">Orange mud crab</name>
    <name type="synonym">Cancer olivacea</name>
    <dbReference type="NCBI Taxonomy" id="85551"/>
    <lineage>
        <taxon>Eukaryota</taxon>
        <taxon>Metazoa</taxon>
        <taxon>Ecdysozoa</taxon>
        <taxon>Arthropoda</taxon>
        <taxon>Crustacea</taxon>
        <taxon>Multicrustacea</taxon>
        <taxon>Malacostraca</taxon>
        <taxon>Eumalacostraca</taxon>
        <taxon>Eucarida</taxon>
        <taxon>Decapoda</taxon>
        <taxon>Pleocyemata</taxon>
        <taxon>Brachyura</taxon>
        <taxon>Eubrachyura</taxon>
        <taxon>Portunoidea</taxon>
        <taxon>Portunidae</taxon>
        <taxon>Portuninae</taxon>
        <taxon>Scylla</taxon>
    </lineage>
</organism>
<keyword evidence="7" id="KW-0472">Membrane</keyword>
<evidence type="ECO:0000259" key="8">
    <source>
        <dbReference type="PROSITE" id="PS50240"/>
    </source>
</evidence>
<proteinExistence type="inferred from homology"/>
<evidence type="ECO:0000313" key="9">
    <source>
        <dbReference type="EMBL" id="JAI60649.1"/>
    </source>
</evidence>
<keyword evidence="5" id="KW-0378">Hydrolase</keyword>
<dbReference type="Pfam" id="PF00089">
    <property type="entry name" value="Trypsin"/>
    <property type="match status" value="1"/>
</dbReference>